<dbReference type="GO" id="GO:0015109">
    <property type="term" value="F:chromate transmembrane transporter activity"/>
    <property type="evidence" value="ECO:0007669"/>
    <property type="project" value="InterPro"/>
</dbReference>
<evidence type="ECO:0000256" key="3">
    <source>
        <dbReference type="ARBA" id="ARBA00022475"/>
    </source>
</evidence>
<dbReference type="eggNOG" id="COG2059">
    <property type="taxonomic scope" value="Bacteria"/>
</dbReference>
<evidence type="ECO:0000313" key="8">
    <source>
        <dbReference type="EMBL" id="ADB16701.1"/>
    </source>
</evidence>
<evidence type="ECO:0000256" key="2">
    <source>
        <dbReference type="ARBA" id="ARBA00005262"/>
    </source>
</evidence>
<name>D2R0V3_PIRSD</name>
<feature type="transmembrane region" description="Helical" evidence="7">
    <location>
        <begin position="434"/>
        <end position="453"/>
    </location>
</feature>
<feature type="transmembrane region" description="Helical" evidence="7">
    <location>
        <begin position="254"/>
        <end position="274"/>
    </location>
</feature>
<evidence type="ECO:0000256" key="1">
    <source>
        <dbReference type="ARBA" id="ARBA00004651"/>
    </source>
</evidence>
<feature type="transmembrane region" description="Helical" evidence="7">
    <location>
        <begin position="294"/>
        <end position="316"/>
    </location>
</feature>
<evidence type="ECO:0000256" key="4">
    <source>
        <dbReference type="ARBA" id="ARBA00022692"/>
    </source>
</evidence>
<sequence length="454" mass="48855">MSDAREPMHVSYREAVGVWLRIAALSFGGPSSQIAVMHRILVDEKKWISESRFLHALNYCMLLPGPEAQQLATYIGWLLHGWIGGLTAGLLFIAPGFVSILALSIAYAMYQQQPAVLALLFGLKASMLVLVAAAVLRLGQKILSTPLLRTLAACSLVAIFFFEVPFPGIVLVAGLFGFVVGHFLPHQLTAPTHHAKTGVEPMHAADRAATQPAQVSLARTCAVVLLWLAIWSLPFVIVASSLGTRHVLFSEATLFSSAAIVTFGGAYSVLSYIAQQAVERYGWLKAPEMLDGLGMAETTPGPLIMVVQFVGFLAAYRNCGEMSPLLAGILGSVVTVWVTFAPCFLYIFAGAPYIELLRNNKRISHALAAITAAVLGVMTSLALWLTIQTLFAVKSEHHFGPVRYFTVDPASLSLGSLLITLVAGVLLFRYRLGIATTLGIALVLGIVCFYIGVK</sequence>
<feature type="transmembrane region" description="Helical" evidence="7">
    <location>
        <begin position="116"/>
        <end position="139"/>
    </location>
</feature>
<feature type="transmembrane region" description="Helical" evidence="7">
    <location>
        <begin position="366"/>
        <end position="393"/>
    </location>
</feature>
<gene>
    <name evidence="8" type="ordered locus">Psta_2027</name>
</gene>
<keyword evidence="3" id="KW-1003">Cell membrane</keyword>
<evidence type="ECO:0000256" key="6">
    <source>
        <dbReference type="ARBA" id="ARBA00023136"/>
    </source>
</evidence>
<dbReference type="EMBL" id="CP001848">
    <property type="protein sequence ID" value="ADB16701.1"/>
    <property type="molecule type" value="Genomic_DNA"/>
</dbReference>
<evidence type="ECO:0000256" key="7">
    <source>
        <dbReference type="SAM" id="Phobius"/>
    </source>
</evidence>
<keyword evidence="4 7" id="KW-0812">Transmembrane</keyword>
<protein>
    <submittedName>
        <fullName evidence="8">Chromate transporter, chromate ion transporter (CHR) family</fullName>
    </submittedName>
</protein>
<dbReference type="NCBIfam" id="TIGR00937">
    <property type="entry name" value="2A51"/>
    <property type="match status" value="1"/>
</dbReference>
<dbReference type="PANTHER" id="PTHR33567:SF3">
    <property type="entry name" value="CHROMATE ION TRANSPORTER (EUROFUNG)"/>
    <property type="match status" value="1"/>
</dbReference>
<feature type="transmembrane region" description="Helical" evidence="7">
    <location>
        <begin position="88"/>
        <end position="110"/>
    </location>
</feature>
<proteinExistence type="inferred from homology"/>
<reference evidence="8 9" key="1">
    <citation type="journal article" date="2009" name="Stand. Genomic Sci.">
        <title>Complete genome sequence of Pirellula staleyi type strain (ATCC 27377).</title>
        <authorList>
            <person name="Clum A."/>
            <person name="Tindall B.J."/>
            <person name="Sikorski J."/>
            <person name="Ivanova N."/>
            <person name="Mavrommatis K."/>
            <person name="Lucas S."/>
            <person name="Glavina del Rio T."/>
            <person name="Nolan M."/>
            <person name="Chen F."/>
            <person name="Tice H."/>
            <person name="Pitluck S."/>
            <person name="Cheng J.F."/>
            <person name="Chertkov O."/>
            <person name="Brettin T."/>
            <person name="Han C."/>
            <person name="Detter J.C."/>
            <person name="Kuske C."/>
            <person name="Bruce D."/>
            <person name="Goodwin L."/>
            <person name="Ovchinikova G."/>
            <person name="Pati A."/>
            <person name="Mikhailova N."/>
            <person name="Chen A."/>
            <person name="Palaniappan K."/>
            <person name="Land M."/>
            <person name="Hauser L."/>
            <person name="Chang Y.J."/>
            <person name="Jeffries C.D."/>
            <person name="Chain P."/>
            <person name="Rohde M."/>
            <person name="Goker M."/>
            <person name="Bristow J."/>
            <person name="Eisen J.A."/>
            <person name="Markowitz V."/>
            <person name="Hugenholtz P."/>
            <person name="Kyrpides N.C."/>
            <person name="Klenk H.P."/>
            <person name="Lapidus A."/>
        </authorList>
    </citation>
    <scope>NUCLEOTIDE SEQUENCE [LARGE SCALE GENOMIC DNA]</scope>
    <source>
        <strain evidence="9">ATCC 27377 / DSM 6068 / ICPB 4128</strain>
    </source>
</reference>
<keyword evidence="9" id="KW-1185">Reference proteome</keyword>
<dbReference type="Proteomes" id="UP000001887">
    <property type="component" value="Chromosome"/>
</dbReference>
<organism evidence="8 9">
    <name type="scientific">Pirellula staleyi (strain ATCC 27377 / DSM 6068 / ICPB 4128)</name>
    <name type="common">Pirella staleyi</name>
    <dbReference type="NCBI Taxonomy" id="530564"/>
    <lineage>
        <taxon>Bacteria</taxon>
        <taxon>Pseudomonadati</taxon>
        <taxon>Planctomycetota</taxon>
        <taxon>Planctomycetia</taxon>
        <taxon>Pirellulales</taxon>
        <taxon>Pirellulaceae</taxon>
        <taxon>Pirellula</taxon>
    </lineage>
</organism>
<feature type="transmembrane region" description="Helical" evidence="7">
    <location>
        <begin position="151"/>
        <end position="184"/>
    </location>
</feature>
<accession>D2R0V3</accession>
<dbReference type="Pfam" id="PF02417">
    <property type="entry name" value="Chromate_transp"/>
    <property type="match status" value="2"/>
</dbReference>
<dbReference type="STRING" id="530564.Psta_2027"/>
<dbReference type="HOGENOM" id="CLU_018106_0_0_0"/>
<dbReference type="PANTHER" id="PTHR33567">
    <property type="entry name" value="CHROMATE ION TRANSPORTER (EUROFUNG)"/>
    <property type="match status" value="1"/>
</dbReference>
<dbReference type="KEGG" id="psl:Psta_2027"/>
<evidence type="ECO:0000256" key="5">
    <source>
        <dbReference type="ARBA" id="ARBA00022989"/>
    </source>
</evidence>
<dbReference type="InterPro" id="IPR003370">
    <property type="entry name" value="Chromate_transpt"/>
</dbReference>
<dbReference type="GO" id="GO:0005886">
    <property type="term" value="C:plasma membrane"/>
    <property type="evidence" value="ECO:0007669"/>
    <property type="project" value="UniProtKB-SubCell"/>
</dbReference>
<feature type="transmembrane region" description="Helical" evidence="7">
    <location>
        <begin position="328"/>
        <end position="354"/>
    </location>
</feature>
<keyword evidence="6 7" id="KW-0472">Membrane</keyword>
<evidence type="ECO:0000313" key="9">
    <source>
        <dbReference type="Proteomes" id="UP000001887"/>
    </source>
</evidence>
<comment type="subcellular location">
    <subcellularLocation>
        <location evidence="1">Cell membrane</location>
        <topology evidence="1">Multi-pass membrane protein</topology>
    </subcellularLocation>
</comment>
<feature type="transmembrane region" description="Helical" evidence="7">
    <location>
        <begin position="405"/>
        <end position="428"/>
    </location>
</feature>
<feature type="transmembrane region" description="Helical" evidence="7">
    <location>
        <begin position="222"/>
        <end position="242"/>
    </location>
</feature>
<dbReference type="InterPro" id="IPR014047">
    <property type="entry name" value="Chr_Tranpt_l_chain"/>
</dbReference>
<keyword evidence="5 7" id="KW-1133">Transmembrane helix</keyword>
<comment type="similarity">
    <text evidence="2">Belongs to the chromate ion transporter (CHR) (TC 2.A.51) family.</text>
</comment>
<dbReference type="AlphaFoldDB" id="D2R0V3"/>
<dbReference type="PIRSF" id="PIRSF004810">
    <property type="entry name" value="ChrA"/>
    <property type="match status" value="1"/>
</dbReference>